<name>K2K4G4_9GAMM</name>
<accession>K2K4G4</accession>
<reference evidence="2 3" key="1">
    <citation type="journal article" date="2012" name="J. Bacteriol.">
        <title>Genome Sequence of Gallaecimonas xiamenensis Type Strain 3-C-1.</title>
        <authorList>
            <person name="Lai Q."/>
            <person name="Wang L."/>
            <person name="Wang W."/>
            <person name="Shao Z."/>
        </authorList>
    </citation>
    <scope>NUCLEOTIDE SEQUENCE [LARGE SCALE GENOMIC DNA]</scope>
    <source>
        <strain evidence="2 3">3-C-1</strain>
    </source>
</reference>
<keyword evidence="1" id="KW-0732">Signal</keyword>
<dbReference type="STRING" id="745411.B3C1_00200"/>
<dbReference type="RefSeq" id="WP_008482102.1">
    <property type="nucleotide sequence ID" value="NZ_AMRI01000001.1"/>
</dbReference>
<gene>
    <name evidence="2" type="ORF">B3C1_00200</name>
</gene>
<sequence length="100" mass="11171">MLRPLFVSLLCLPLLGCVVVPKAKPPSFEERVRCNISTPQWQLEQYRYDIDWCNSGVSDYDGICVGVSALVVPATTLVVSGTWTLLGNAVHWLEEQMRCS</sequence>
<protein>
    <recommendedName>
        <fullName evidence="4">Lipoprotein</fullName>
    </recommendedName>
</protein>
<dbReference type="EMBL" id="AMRI01000001">
    <property type="protein sequence ID" value="EKE77834.1"/>
    <property type="molecule type" value="Genomic_DNA"/>
</dbReference>
<proteinExistence type="predicted"/>
<comment type="caution">
    <text evidence="2">The sequence shown here is derived from an EMBL/GenBank/DDBJ whole genome shotgun (WGS) entry which is preliminary data.</text>
</comment>
<evidence type="ECO:0000313" key="2">
    <source>
        <dbReference type="EMBL" id="EKE77834.1"/>
    </source>
</evidence>
<dbReference type="OrthoDB" id="6121613at2"/>
<feature type="chain" id="PRO_5003859704" description="Lipoprotein" evidence="1">
    <location>
        <begin position="24"/>
        <end position="100"/>
    </location>
</feature>
<dbReference type="AlphaFoldDB" id="K2K4G4"/>
<dbReference type="Proteomes" id="UP000006755">
    <property type="component" value="Unassembled WGS sequence"/>
</dbReference>
<evidence type="ECO:0000256" key="1">
    <source>
        <dbReference type="SAM" id="SignalP"/>
    </source>
</evidence>
<organism evidence="2 3">
    <name type="scientific">Gallaecimonas xiamenensis 3-C-1</name>
    <dbReference type="NCBI Taxonomy" id="745411"/>
    <lineage>
        <taxon>Bacteria</taxon>
        <taxon>Pseudomonadati</taxon>
        <taxon>Pseudomonadota</taxon>
        <taxon>Gammaproteobacteria</taxon>
        <taxon>Enterobacterales</taxon>
        <taxon>Gallaecimonadaceae</taxon>
        <taxon>Gallaecimonas</taxon>
    </lineage>
</organism>
<evidence type="ECO:0008006" key="4">
    <source>
        <dbReference type="Google" id="ProtNLM"/>
    </source>
</evidence>
<feature type="signal peptide" evidence="1">
    <location>
        <begin position="1"/>
        <end position="23"/>
    </location>
</feature>
<evidence type="ECO:0000313" key="3">
    <source>
        <dbReference type="Proteomes" id="UP000006755"/>
    </source>
</evidence>
<keyword evidence="3" id="KW-1185">Reference proteome</keyword>